<comment type="caution">
    <text evidence="1">The sequence shown here is derived from an EMBL/GenBank/DDBJ whole genome shotgun (WGS) entry which is preliminary data.</text>
</comment>
<protein>
    <recommendedName>
        <fullName evidence="3">Sulfotransferase</fullName>
    </recommendedName>
</protein>
<accession>A0ABW2YMN0</accession>
<dbReference type="EMBL" id="JBHTIH010000004">
    <property type="protein sequence ID" value="MFD0739665.1"/>
    <property type="molecule type" value="Genomic_DNA"/>
</dbReference>
<proteinExistence type="predicted"/>
<keyword evidence="2" id="KW-1185">Reference proteome</keyword>
<organism evidence="1 2">
    <name type="scientific">Lysobacter koreensis</name>
    <dbReference type="NCBI Taxonomy" id="266122"/>
    <lineage>
        <taxon>Bacteria</taxon>
        <taxon>Pseudomonadati</taxon>
        <taxon>Pseudomonadota</taxon>
        <taxon>Gammaproteobacteria</taxon>
        <taxon>Lysobacterales</taxon>
        <taxon>Lysobacteraceae</taxon>
        <taxon>Lysobacter</taxon>
    </lineage>
</organism>
<evidence type="ECO:0000313" key="2">
    <source>
        <dbReference type="Proteomes" id="UP001597090"/>
    </source>
</evidence>
<name>A0ABW2YMN0_9GAMM</name>
<evidence type="ECO:0008006" key="3">
    <source>
        <dbReference type="Google" id="ProtNLM"/>
    </source>
</evidence>
<gene>
    <name evidence="1" type="ORF">ACFQZQ_10280</name>
</gene>
<dbReference type="RefSeq" id="WP_386812695.1">
    <property type="nucleotide sequence ID" value="NZ_JBHTIH010000004.1"/>
</dbReference>
<evidence type="ECO:0000313" key="1">
    <source>
        <dbReference type="EMBL" id="MFD0739665.1"/>
    </source>
</evidence>
<sequence length="339" mass="36407">MSPSPLTDPEFLPFKLDLVGRRVLWLRLTAVQRREAAFLDDRALPANVDGGWLPLDTWLATPAAVASPAAAIFHIGHCGSTLLSRVLDAWPQVQGLREPLPLRTLAEAWPALAQPESRLSPDEAGRLLQAAWTRWSQPLPPATRSVVKATSSCNGLIAPLLESQPGMRAVLLDIPLRPYLATLLKSPGSVLDAASAAGERLRDLQARGIGEDLALHGLSLPQQCALGWLAERLRFDALAGGEHAARVLRVDFEALLAQPEATLHAIAAHFVLAPGGVPAALAAPAWGRYSKAQAHDYGRDDRAHDLALAAERHRDEIAQGVALVESLLQRHPALRAITG</sequence>
<dbReference type="Gene3D" id="3.40.50.300">
    <property type="entry name" value="P-loop containing nucleotide triphosphate hydrolases"/>
    <property type="match status" value="1"/>
</dbReference>
<dbReference type="Proteomes" id="UP001597090">
    <property type="component" value="Unassembled WGS sequence"/>
</dbReference>
<reference evidence="2" key="1">
    <citation type="journal article" date="2019" name="Int. J. Syst. Evol. Microbiol.">
        <title>The Global Catalogue of Microorganisms (GCM) 10K type strain sequencing project: providing services to taxonomists for standard genome sequencing and annotation.</title>
        <authorList>
            <consortium name="The Broad Institute Genomics Platform"/>
            <consortium name="The Broad Institute Genome Sequencing Center for Infectious Disease"/>
            <person name="Wu L."/>
            <person name="Ma J."/>
        </authorList>
    </citation>
    <scope>NUCLEOTIDE SEQUENCE [LARGE SCALE GENOMIC DNA]</scope>
    <source>
        <strain evidence="2">CCUG 55491</strain>
    </source>
</reference>
<dbReference type="InterPro" id="IPR027417">
    <property type="entry name" value="P-loop_NTPase"/>
</dbReference>
<dbReference type="SUPFAM" id="SSF52540">
    <property type="entry name" value="P-loop containing nucleoside triphosphate hydrolases"/>
    <property type="match status" value="1"/>
</dbReference>